<gene>
    <name evidence="5" type="ORF">VSX56_05225</name>
</gene>
<accession>A0ABV1SE29</accession>
<evidence type="ECO:0000256" key="3">
    <source>
        <dbReference type="ARBA" id="ARBA00022840"/>
    </source>
</evidence>
<keyword evidence="6" id="KW-1185">Reference proteome</keyword>
<evidence type="ECO:0000256" key="1">
    <source>
        <dbReference type="ARBA" id="ARBA00022448"/>
    </source>
</evidence>
<dbReference type="RefSeq" id="WP_339114572.1">
    <property type="nucleotide sequence ID" value="NZ_JAYWLC010000003.1"/>
</dbReference>
<reference evidence="5 6" key="1">
    <citation type="submission" date="2024-01" db="EMBL/GenBank/DDBJ databases">
        <authorList>
            <person name="Deng Y."/>
            <person name="Su J."/>
        </authorList>
    </citation>
    <scope>NUCLEOTIDE SEQUENCE [LARGE SCALE GENOMIC DNA]</scope>
    <source>
        <strain evidence="5 6">CPCC 100088</strain>
    </source>
</reference>
<dbReference type="InterPro" id="IPR017871">
    <property type="entry name" value="ABC_transporter-like_CS"/>
</dbReference>
<dbReference type="PANTHER" id="PTHR42781:SF8">
    <property type="entry name" value="BICARBONATE TRANSPORT ATP-BINDING PROTEIN CMPC"/>
    <property type="match status" value="1"/>
</dbReference>
<dbReference type="InterPro" id="IPR003439">
    <property type="entry name" value="ABC_transporter-like_ATP-bd"/>
</dbReference>
<keyword evidence="1" id="KW-0813">Transport</keyword>
<keyword evidence="3 5" id="KW-0067">ATP-binding</keyword>
<dbReference type="Proteomes" id="UP001438953">
    <property type="component" value="Unassembled WGS sequence"/>
</dbReference>
<dbReference type="CDD" id="cd03293">
    <property type="entry name" value="ABC_NrtD_SsuB_transporters"/>
    <property type="match status" value="1"/>
</dbReference>
<dbReference type="InterPro" id="IPR003593">
    <property type="entry name" value="AAA+_ATPase"/>
</dbReference>
<keyword evidence="2" id="KW-0547">Nucleotide-binding</keyword>
<dbReference type="EMBL" id="JAYWLC010000003">
    <property type="protein sequence ID" value="MER5171173.1"/>
    <property type="molecule type" value="Genomic_DNA"/>
</dbReference>
<sequence length="283" mass="31190">MTQISVKNLWKEYGEQVVLQNIDLEIAPRSFIALVGPSGCGKTTFLRMLLGQEGLTRGAITIDGEALPPEPGPDRGVVFQRYSVFPHMTVLANVMAGPEMKAARLLGRTFGATRKRIADEARAMLAEVGLAGAEDKYPAQLSGGMQQRLALAQALMMKPKVLLLDEPFGALDPGIRTDIHKLMKRLWNEVPMSVVMVTHDIREAFTLSTRIIAFERTRNLPEERLRYGATITKDIAIWPPRVAGATSIYDADIYPRRDDPTEQGPLTGTTWAKELSHAATHSA</sequence>
<evidence type="ECO:0000256" key="2">
    <source>
        <dbReference type="ARBA" id="ARBA00022741"/>
    </source>
</evidence>
<name>A0ABV1SE29_9RHOB</name>
<feature type="domain" description="ABC transporter" evidence="4">
    <location>
        <begin position="4"/>
        <end position="241"/>
    </location>
</feature>
<reference evidence="5 6" key="2">
    <citation type="submission" date="2024-06" db="EMBL/GenBank/DDBJ databases">
        <title>Thioclava kandeliae sp. nov. from a rhizosphere soil sample of Kandelia candel in a mangrove.</title>
        <authorList>
            <person name="Mu T."/>
        </authorList>
    </citation>
    <scope>NUCLEOTIDE SEQUENCE [LARGE SCALE GENOMIC DNA]</scope>
    <source>
        <strain evidence="5 6">CPCC 100088</strain>
    </source>
</reference>
<dbReference type="PROSITE" id="PS00211">
    <property type="entry name" value="ABC_TRANSPORTER_1"/>
    <property type="match status" value="1"/>
</dbReference>
<dbReference type="PROSITE" id="PS50893">
    <property type="entry name" value="ABC_TRANSPORTER_2"/>
    <property type="match status" value="1"/>
</dbReference>
<dbReference type="SMART" id="SM00382">
    <property type="entry name" value="AAA"/>
    <property type="match status" value="1"/>
</dbReference>
<dbReference type="Gene3D" id="3.40.50.300">
    <property type="entry name" value="P-loop containing nucleotide triphosphate hydrolases"/>
    <property type="match status" value="1"/>
</dbReference>
<dbReference type="Pfam" id="PF00005">
    <property type="entry name" value="ABC_tran"/>
    <property type="match status" value="1"/>
</dbReference>
<organism evidence="5 6">
    <name type="scientific">Thioclava kandeliae</name>
    <dbReference type="NCBI Taxonomy" id="3070818"/>
    <lineage>
        <taxon>Bacteria</taxon>
        <taxon>Pseudomonadati</taxon>
        <taxon>Pseudomonadota</taxon>
        <taxon>Alphaproteobacteria</taxon>
        <taxon>Rhodobacterales</taxon>
        <taxon>Paracoccaceae</taxon>
        <taxon>Thioclava</taxon>
    </lineage>
</organism>
<dbReference type="InterPro" id="IPR050093">
    <property type="entry name" value="ABC_SmlMolc_Importer"/>
</dbReference>
<dbReference type="InterPro" id="IPR027417">
    <property type="entry name" value="P-loop_NTPase"/>
</dbReference>
<proteinExistence type="predicted"/>
<evidence type="ECO:0000313" key="6">
    <source>
        <dbReference type="Proteomes" id="UP001438953"/>
    </source>
</evidence>
<evidence type="ECO:0000313" key="5">
    <source>
        <dbReference type="EMBL" id="MER5171173.1"/>
    </source>
</evidence>
<evidence type="ECO:0000259" key="4">
    <source>
        <dbReference type="PROSITE" id="PS50893"/>
    </source>
</evidence>
<protein>
    <submittedName>
        <fullName evidence="5">ABC transporter ATP-binding protein</fullName>
    </submittedName>
</protein>
<dbReference type="GO" id="GO:0005524">
    <property type="term" value="F:ATP binding"/>
    <property type="evidence" value="ECO:0007669"/>
    <property type="project" value="UniProtKB-KW"/>
</dbReference>
<dbReference type="SUPFAM" id="SSF52540">
    <property type="entry name" value="P-loop containing nucleoside triphosphate hydrolases"/>
    <property type="match status" value="1"/>
</dbReference>
<dbReference type="PANTHER" id="PTHR42781">
    <property type="entry name" value="SPERMIDINE/PUTRESCINE IMPORT ATP-BINDING PROTEIN POTA"/>
    <property type="match status" value="1"/>
</dbReference>
<comment type="caution">
    <text evidence="5">The sequence shown here is derived from an EMBL/GenBank/DDBJ whole genome shotgun (WGS) entry which is preliminary data.</text>
</comment>